<evidence type="ECO:0000256" key="10">
    <source>
        <dbReference type="SAM" id="Phobius"/>
    </source>
</evidence>
<dbReference type="Proteomes" id="UP001150569">
    <property type="component" value="Unassembled WGS sequence"/>
</dbReference>
<feature type="repeat" description="Solcar" evidence="8">
    <location>
        <begin position="115"/>
        <end position="223"/>
    </location>
</feature>
<protein>
    <recommendedName>
        <fullName evidence="13">Mitochondrial carrier protein</fullName>
    </recommendedName>
</protein>
<dbReference type="SUPFAM" id="SSF103506">
    <property type="entry name" value="Mitochondrial carrier"/>
    <property type="match status" value="1"/>
</dbReference>
<evidence type="ECO:0000256" key="3">
    <source>
        <dbReference type="ARBA" id="ARBA00022448"/>
    </source>
</evidence>
<comment type="similarity">
    <text evidence="2 9">Belongs to the mitochondrial carrier (TC 2.A.29) family.</text>
</comment>
<evidence type="ECO:0000256" key="1">
    <source>
        <dbReference type="ARBA" id="ARBA00004141"/>
    </source>
</evidence>
<dbReference type="OrthoDB" id="250329at2759"/>
<gene>
    <name evidence="11" type="ORF">IWQ60_006869</name>
</gene>
<keyword evidence="7 8" id="KW-0472">Membrane</keyword>
<proteinExistence type="inferred from homology"/>
<evidence type="ECO:0000256" key="6">
    <source>
        <dbReference type="ARBA" id="ARBA00022989"/>
    </source>
</evidence>
<evidence type="ECO:0000256" key="4">
    <source>
        <dbReference type="ARBA" id="ARBA00022692"/>
    </source>
</evidence>
<feature type="transmembrane region" description="Helical" evidence="10">
    <location>
        <begin position="250"/>
        <end position="271"/>
    </location>
</feature>
<evidence type="ECO:0000313" key="12">
    <source>
        <dbReference type="Proteomes" id="UP001150569"/>
    </source>
</evidence>
<dbReference type="Pfam" id="PF00153">
    <property type="entry name" value="Mito_carr"/>
    <property type="match status" value="3"/>
</dbReference>
<evidence type="ECO:0000256" key="5">
    <source>
        <dbReference type="ARBA" id="ARBA00022737"/>
    </source>
</evidence>
<feature type="repeat" description="Solcar" evidence="8">
    <location>
        <begin position="5"/>
        <end position="90"/>
    </location>
</feature>
<feature type="transmembrane region" description="Helical" evidence="10">
    <location>
        <begin position="199"/>
        <end position="217"/>
    </location>
</feature>
<evidence type="ECO:0000313" key="11">
    <source>
        <dbReference type="EMBL" id="KAJ1920980.1"/>
    </source>
</evidence>
<keyword evidence="5" id="KW-0677">Repeat</keyword>
<organism evidence="11 12">
    <name type="scientific">Tieghemiomyces parasiticus</name>
    <dbReference type="NCBI Taxonomy" id="78921"/>
    <lineage>
        <taxon>Eukaryota</taxon>
        <taxon>Fungi</taxon>
        <taxon>Fungi incertae sedis</taxon>
        <taxon>Zoopagomycota</taxon>
        <taxon>Kickxellomycotina</taxon>
        <taxon>Dimargaritomycetes</taxon>
        <taxon>Dimargaritales</taxon>
        <taxon>Dimargaritaceae</taxon>
        <taxon>Tieghemiomyces</taxon>
    </lineage>
</organism>
<comment type="subcellular location">
    <subcellularLocation>
        <location evidence="1">Membrane</location>
        <topology evidence="1">Multi-pass membrane protein</topology>
    </subcellularLocation>
</comment>
<keyword evidence="3 9" id="KW-0813">Transport</keyword>
<dbReference type="Gene3D" id="1.50.40.10">
    <property type="entry name" value="Mitochondrial carrier domain"/>
    <property type="match status" value="1"/>
</dbReference>
<accession>A0A9W8A1H8</accession>
<dbReference type="EMBL" id="JANBPT010000430">
    <property type="protein sequence ID" value="KAJ1920980.1"/>
    <property type="molecule type" value="Genomic_DNA"/>
</dbReference>
<dbReference type="PROSITE" id="PS50920">
    <property type="entry name" value="SOLCAR"/>
    <property type="match status" value="3"/>
</dbReference>
<evidence type="ECO:0000256" key="2">
    <source>
        <dbReference type="ARBA" id="ARBA00006375"/>
    </source>
</evidence>
<dbReference type="InterPro" id="IPR023395">
    <property type="entry name" value="MCP_dom_sf"/>
</dbReference>
<feature type="repeat" description="Solcar" evidence="8">
    <location>
        <begin position="248"/>
        <end position="356"/>
    </location>
</feature>
<reference evidence="11" key="1">
    <citation type="submission" date="2022-07" db="EMBL/GenBank/DDBJ databases">
        <title>Phylogenomic reconstructions and comparative analyses of Kickxellomycotina fungi.</title>
        <authorList>
            <person name="Reynolds N.K."/>
            <person name="Stajich J.E."/>
            <person name="Barry K."/>
            <person name="Grigoriev I.V."/>
            <person name="Crous P."/>
            <person name="Smith M.E."/>
        </authorList>
    </citation>
    <scope>NUCLEOTIDE SEQUENCE</scope>
    <source>
        <strain evidence="11">RSA 861</strain>
    </source>
</reference>
<keyword evidence="12" id="KW-1185">Reference proteome</keyword>
<evidence type="ECO:0000256" key="8">
    <source>
        <dbReference type="PROSITE-ProRule" id="PRU00282"/>
    </source>
</evidence>
<evidence type="ECO:0008006" key="13">
    <source>
        <dbReference type="Google" id="ProtNLM"/>
    </source>
</evidence>
<dbReference type="PANTHER" id="PTHR45667">
    <property type="entry name" value="S-ADENOSYLMETHIONINE MITOCHONDRIAL CARRIER PROTEIN"/>
    <property type="match status" value="1"/>
</dbReference>
<comment type="caution">
    <text evidence="11">The sequence shown here is derived from an EMBL/GenBank/DDBJ whole genome shotgun (WGS) entry which is preliminary data.</text>
</comment>
<keyword evidence="6 10" id="KW-1133">Transmembrane helix</keyword>
<dbReference type="GO" id="GO:0016020">
    <property type="term" value="C:membrane"/>
    <property type="evidence" value="ECO:0007669"/>
    <property type="project" value="UniProtKB-SubCell"/>
</dbReference>
<keyword evidence="4 8" id="KW-0812">Transmembrane</keyword>
<evidence type="ECO:0000256" key="9">
    <source>
        <dbReference type="RuleBase" id="RU000488"/>
    </source>
</evidence>
<dbReference type="InterPro" id="IPR018108">
    <property type="entry name" value="MCP_transmembrane"/>
</dbReference>
<name>A0A9W8A1H8_9FUNG</name>
<sequence>MADNVNTRTHLQATTAAAVVSRLCTHPLDTIKTRLQATQGLRGRHWLGTVRHTLATEPLTAFYRGLPVALAFSIPALTTYLTTYEAAKVELTHFSHLYSNHPGLTGVAARWLSETAVGNYALSAMAAEGLSGLIWTPMEVLKNRLQVVQTSPAPPEATVAGVAVNAGHNGNGRSTSATTWALARTIYCTDGLRGFFRGYWLSLAVFMPHTVIYFVTYERLKQWWPVQATVGSAGGADAQVEVKNPAALPFYAYLSCAAAASVLSASISNIFDVVKTKWQVNQVVPTTVGAGSFGVASGSGQKQQQQRPRRVMELVQYMWRHEGGYRAFTRGMLARVIWMTPSVTISMTTYELLKRRALV</sequence>
<dbReference type="AlphaFoldDB" id="A0A9W8A1H8"/>
<evidence type="ECO:0000256" key="7">
    <source>
        <dbReference type="ARBA" id="ARBA00023136"/>
    </source>
</evidence>